<feature type="region of interest" description="Disordered" evidence="5">
    <location>
        <begin position="254"/>
        <end position="277"/>
    </location>
</feature>
<dbReference type="GO" id="GO:0016740">
    <property type="term" value="F:transferase activity"/>
    <property type="evidence" value="ECO:0007669"/>
    <property type="project" value="UniProtKB-KW"/>
</dbReference>
<organism evidence="6 7">
    <name type="scientific">Hyaloscypha variabilis (strain UAMH 11265 / GT02V1 / F)</name>
    <name type="common">Meliniomyces variabilis</name>
    <dbReference type="NCBI Taxonomy" id="1149755"/>
    <lineage>
        <taxon>Eukaryota</taxon>
        <taxon>Fungi</taxon>
        <taxon>Dikarya</taxon>
        <taxon>Ascomycota</taxon>
        <taxon>Pezizomycotina</taxon>
        <taxon>Leotiomycetes</taxon>
        <taxon>Helotiales</taxon>
        <taxon>Hyaloscyphaceae</taxon>
        <taxon>Hyaloscypha</taxon>
        <taxon>Hyaloscypha variabilis</taxon>
    </lineage>
</organism>
<dbReference type="OrthoDB" id="2094832at2759"/>
<evidence type="ECO:0000256" key="1">
    <source>
        <dbReference type="ARBA" id="ARBA00005179"/>
    </source>
</evidence>
<comment type="similarity">
    <text evidence="4">Belongs to the class I-like SAM-binding methyltransferase superfamily.</text>
</comment>
<dbReference type="SUPFAM" id="SSF53335">
    <property type="entry name" value="S-adenosyl-L-methionine-dependent methyltransferases"/>
    <property type="match status" value="1"/>
</dbReference>
<evidence type="ECO:0000256" key="2">
    <source>
        <dbReference type="ARBA" id="ARBA00022679"/>
    </source>
</evidence>
<dbReference type="InterPro" id="IPR029063">
    <property type="entry name" value="SAM-dependent_MTases_sf"/>
</dbReference>
<proteinExistence type="inferred from homology"/>
<name>A0A2J6RP40_HYAVF</name>
<feature type="region of interest" description="Disordered" evidence="5">
    <location>
        <begin position="201"/>
        <end position="228"/>
    </location>
</feature>
<dbReference type="PANTHER" id="PTHR35897">
    <property type="entry name" value="METHYLTRANSFERASE AUSD"/>
    <property type="match status" value="1"/>
</dbReference>
<gene>
    <name evidence="6" type="ORF">L207DRAFT_565778</name>
</gene>
<dbReference type="STRING" id="1149755.A0A2J6RP40"/>
<sequence length="284" mass="32163">MMKGLNYVQDTATRQETRVDGGDISVIQDSGRRLLYQYSGIPNEEMDDHIETMRTMALKVCPYPCIKMYRFMDISIATLPIYPEILDRTKNGDKFLDLGCCLGQEIRQLVFDGTPSKNTYGSDLYGGYFPVGYKLFKDQDRLQTTFIAADIFDNTSKLTELEGKINIIYTGAFFHLFGLEEQKKIAARVVQLLAPRPGSMVCGQQSGNEKPGEYGRKGDTSGRKSFRHNPQSWKELWDHVGEITGSKWDVEADLDSPEFALQTPEGQKQTEKGPQGLRFVVKRL</sequence>
<accession>A0A2J6RP40</accession>
<dbReference type="Gene3D" id="3.40.50.150">
    <property type="entry name" value="Vaccinia Virus protein VP39"/>
    <property type="match status" value="1"/>
</dbReference>
<keyword evidence="2" id="KW-0808">Transferase</keyword>
<dbReference type="Proteomes" id="UP000235786">
    <property type="component" value="Unassembled WGS sequence"/>
</dbReference>
<reference evidence="6 7" key="1">
    <citation type="submission" date="2016-04" db="EMBL/GenBank/DDBJ databases">
        <title>A degradative enzymes factory behind the ericoid mycorrhizal symbiosis.</title>
        <authorList>
            <consortium name="DOE Joint Genome Institute"/>
            <person name="Martino E."/>
            <person name="Morin E."/>
            <person name="Grelet G."/>
            <person name="Kuo A."/>
            <person name="Kohler A."/>
            <person name="Daghino S."/>
            <person name="Barry K."/>
            <person name="Choi C."/>
            <person name="Cichocki N."/>
            <person name="Clum A."/>
            <person name="Copeland A."/>
            <person name="Hainaut M."/>
            <person name="Haridas S."/>
            <person name="Labutti K."/>
            <person name="Lindquist E."/>
            <person name="Lipzen A."/>
            <person name="Khouja H.-R."/>
            <person name="Murat C."/>
            <person name="Ohm R."/>
            <person name="Olson A."/>
            <person name="Spatafora J."/>
            <person name="Veneault-Fourrey C."/>
            <person name="Henrissat B."/>
            <person name="Grigoriev I."/>
            <person name="Martin F."/>
            <person name="Perotto S."/>
        </authorList>
    </citation>
    <scope>NUCLEOTIDE SEQUENCE [LARGE SCALE GENOMIC DNA]</scope>
    <source>
        <strain evidence="6 7">F</strain>
    </source>
</reference>
<keyword evidence="7" id="KW-1185">Reference proteome</keyword>
<dbReference type="EMBL" id="KZ613945">
    <property type="protein sequence ID" value="PMD40279.1"/>
    <property type="molecule type" value="Genomic_DNA"/>
</dbReference>
<protein>
    <recommendedName>
        <fullName evidence="8">Methyltransferase domain-containing protein</fullName>
    </recommendedName>
</protein>
<evidence type="ECO:0000256" key="3">
    <source>
        <dbReference type="ARBA" id="ARBA00022691"/>
    </source>
</evidence>
<evidence type="ECO:0000313" key="7">
    <source>
        <dbReference type="Proteomes" id="UP000235786"/>
    </source>
</evidence>
<keyword evidence="3" id="KW-0949">S-adenosyl-L-methionine</keyword>
<evidence type="ECO:0000256" key="4">
    <source>
        <dbReference type="ARBA" id="ARBA00038314"/>
    </source>
</evidence>
<dbReference type="AlphaFoldDB" id="A0A2J6RP40"/>
<evidence type="ECO:0008006" key="8">
    <source>
        <dbReference type="Google" id="ProtNLM"/>
    </source>
</evidence>
<evidence type="ECO:0000313" key="6">
    <source>
        <dbReference type="EMBL" id="PMD40279.1"/>
    </source>
</evidence>
<comment type="pathway">
    <text evidence="1">Secondary metabolite biosynthesis.</text>
</comment>
<dbReference type="InterPro" id="IPR051654">
    <property type="entry name" value="Meroterpenoid_MTases"/>
</dbReference>
<evidence type="ECO:0000256" key="5">
    <source>
        <dbReference type="SAM" id="MobiDB-lite"/>
    </source>
</evidence>
<dbReference type="PANTHER" id="PTHR35897:SF1">
    <property type="entry name" value="METHYLTRANSFERASE AUSD"/>
    <property type="match status" value="1"/>
</dbReference>
<feature type="compositionally biased region" description="Basic and acidic residues" evidence="5">
    <location>
        <begin position="210"/>
        <end position="222"/>
    </location>
</feature>